<organism evidence="2 3">
    <name type="scientific">Mycena rosella</name>
    <name type="common">Pink bonnet</name>
    <name type="synonym">Agaricus rosellus</name>
    <dbReference type="NCBI Taxonomy" id="1033263"/>
    <lineage>
        <taxon>Eukaryota</taxon>
        <taxon>Fungi</taxon>
        <taxon>Dikarya</taxon>
        <taxon>Basidiomycota</taxon>
        <taxon>Agaricomycotina</taxon>
        <taxon>Agaricomycetes</taxon>
        <taxon>Agaricomycetidae</taxon>
        <taxon>Agaricales</taxon>
        <taxon>Marasmiineae</taxon>
        <taxon>Mycenaceae</taxon>
        <taxon>Mycena</taxon>
    </lineage>
</organism>
<dbReference type="AlphaFoldDB" id="A0AAD7DQP2"/>
<comment type="caution">
    <text evidence="2">The sequence shown here is derived from an EMBL/GenBank/DDBJ whole genome shotgun (WGS) entry which is preliminary data.</text>
</comment>
<evidence type="ECO:0000256" key="1">
    <source>
        <dbReference type="SAM" id="MobiDB-lite"/>
    </source>
</evidence>
<gene>
    <name evidence="2" type="ORF">B0H17DRAFT_1053190</name>
</gene>
<feature type="region of interest" description="Disordered" evidence="1">
    <location>
        <begin position="154"/>
        <end position="178"/>
    </location>
</feature>
<reference evidence="2" key="1">
    <citation type="submission" date="2023-03" db="EMBL/GenBank/DDBJ databases">
        <title>Massive genome expansion in bonnet fungi (Mycena s.s.) driven by repeated elements and novel gene families across ecological guilds.</title>
        <authorList>
            <consortium name="Lawrence Berkeley National Laboratory"/>
            <person name="Harder C.B."/>
            <person name="Miyauchi S."/>
            <person name="Viragh M."/>
            <person name="Kuo A."/>
            <person name="Thoen E."/>
            <person name="Andreopoulos B."/>
            <person name="Lu D."/>
            <person name="Skrede I."/>
            <person name="Drula E."/>
            <person name="Henrissat B."/>
            <person name="Morin E."/>
            <person name="Kohler A."/>
            <person name="Barry K."/>
            <person name="LaButti K."/>
            <person name="Morin E."/>
            <person name="Salamov A."/>
            <person name="Lipzen A."/>
            <person name="Mereny Z."/>
            <person name="Hegedus B."/>
            <person name="Baldrian P."/>
            <person name="Stursova M."/>
            <person name="Weitz H."/>
            <person name="Taylor A."/>
            <person name="Grigoriev I.V."/>
            <person name="Nagy L.G."/>
            <person name="Martin F."/>
            <person name="Kauserud H."/>
        </authorList>
    </citation>
    <scope>NUCLEOTIDE SEQUENCE</scope>
    <source>
        <strain evidence="2">CBHHK067</strain>
    </source>
</reference>
<sequence>MPPTLRSSPAATRTTRNSTKSPVPTPERSSTPGKPRYCTSCKRPRKGHPREGCPYTDSENATQNDTVSDSPTRSVAAALDALNLAVADADTDVEDEPEMKPRRIFTRMPGTLLTPTSSFMYSQSSQLSSCKDETPPAAFDASFSSSAPYLGLSQLSDIDLPPTPHAHTPRPATPPRATAARPLARTLTSDERAAFTASLTHLAKATVYVLPTSDVPAICTAAANRGLSTRALALDHADTLVVVGRTAAAVEVLFYQIEAKMHALVPRPTGGILTAAGKALAVTAVGAAATWGALAFS</sequence>
<evidence type="ECO:0000313" key="3">
    <source>
        <dbReference type="Proteomes" id="UP001221757"/>
    </source>
</evidence>
<name>A0AAD7DQP2_MYCRO</name>
<accession>A0AAD7DQP2</accession>
<feature type="compositionally biased region" description="Low complexity" evidence="1">
    <location>
        <begin position="165"/>
        <end position="178"/>
    </location>
</feature>
<feature type="region of interest" description="Disordered" evidence="1">
    <location>
        <begin position="1"/>
        <end position="72"/>
    </location>
</feature>
<proteinExistence type="predicted"/>
<feature type="compositionally biased region" description="Polar residues" evidence="1">
    <location>
        <begin position="1"/>
        <end position="32"/>
    </location>
</feature>
<dbReference type="EMBL" id="JARKIE010000033">
    <property type="protein sequence ID" value="KAJ7696832.1"/>
    <property type="molecule type" value="Genomic_DNA"/>
</dbReference>
<dbReference type="Proteomes" id="UP001221757">
    <property type="component" value="Unassembled WGS sequence"/>
</dbReference>
<protein>
    <submittedName>
        <fullName evidence="2">Uncharacterized protein</fullName>
    </submittedName>
</protein>
<evidence type="ECO:0000313" key="2">
    <source>
        <dbReference type="EMBL" id="KAJ7696832.1"/>
    </source>
</evidence>
<feature type="compositionally biased region" description="Polar residues" evidence="1">
    <location>
        <begin position="57"/>
        <end position="72"/>
    </location>
</feature>
<keyword evidence="3" id="KW-1185">Reference proteome</keyword>